<reference evidence="11 12" key="1">
    <citation type="journal article" date="2016" name="Nat. Commun.">
        <title>Thousands of microbial genomes shed light on interconnected biogeochemical processes in an aquifer system.</title>
        <authorList>
            <person name="Anantharaman K."/>
            <person name="Brown C.T."/>
            <person name="Hug L.A."/>
            <person name="Sharon I."/>
            <person name="Castelle C.J."/>
            <person name="Probst A.J."/>
            <person name="Thomas B.C."/>
            <person name="Singh A."/>
            <person name="Wilkins M.J."/>
            <person name="Karaoz U."/>
            <person name="Brodie E.L."/>
            <person name="Williams K.H."/>
            <person name="Hubbard S.S."/>
            <person name="Banfield J.F."/>
        </authorList>
    </citation>
    <scope>NUCLEOTIDE SEQUENCE [LARGE SCALE GENOMIC DNA]</scope>
</reference>
<keyword evidence="5" id="KW-0997">Cell inner membrane</keyword>
<keyword evidence="4" id="KW-1003">Cell membrane</keyword>
<organism evidence="11 12">
    <name type="scientific">candidate division WOR-1 bacterium RIFOXYC12_FULL_54_18</name>
    <dbReference type="NCBI Taxonomy" id="1802584"/>
    <lineage>
        <taxon>Bacteria</taxon>
        <taxon>Bacillati</taxon>
        <taxon>Saganbacteria</taxon>
    </lineage>
</organism>
<dbReference type="EMBL" id="MEUG01000001">
    <property type="protein sequence ID" value="OGC28557.1"/>
    <property type="molecule type" value="Genomic_DNA"/>
</dbReference>
<dbReference type="Proteomes" id="UP000178602">
    <property type="component" value="Unassembled WGS sequence"/>
</dbReference>
<dbReference type="NCBIfam" id="TIGR01352">
    <property type="entry name" value="tonB_Cterm"/>
    <property type="match status" value="1"/>
</dbReference>
<dbReference type="GO" id="GO:0098797">
    <property type="term" value="C:plasma membrane protein complex"/>
    <property type="evidence" value="ECO:0007669"/>
    <property type="project" value="TreeGrafter"/>
</dbReference>
<name>A0A1F4T7N1_UNCSA</name>
<dbReference type="PANTHER" id="PTHR33446:SF2">
    <property type="entry name" value="PROTEIN TONB"/>
    <property type="match status" value="1"/>
</dbReference>
<evidence type="ECO:0000256" key="2">
    <source>
        <dbReference type="ARBA" id="ARBA00006555"/>
    </source>
</evidence>
<evidence type="ECO:0000256" key="6">
    <source>
        <dbReference type="ARBA" id="ARBA00022692"/>
    </source>
</evidence>
<evidence type="ECO:0000256" key="3">
    <source>
        <dbReference type="ARBA" id="ARBA00022448"/>
    </source>
</evidence>
<feature type="domain" description="TonB C-terminal" evidence="10">
    <location>
        <begin position="77"/>
        <end position="167"/>
    </location>
</feature>
<keyword evidence="3" id="KW-0813">Transport</keyword>
<keyword evidence="7" id="KW-0653">Protein transport</keyword>
<dbReference type="Pfam" id="PF03544">
    <property type="entry name" value="TonB_C"/>
    <property type="match status" value="1"/>
</dbReference>
<dbReference type="GO" id="GO:0031992">
    <property type="term" value="F:energy transducer activity"/>
    <property type="evidence" value="ECO:0007669"/>
    <property type="project" value="TreeGrafter"/>
</dbReference>
<dbReference type="GO" id="GO:0015031">
    <property type="term" value="P:protein transport"/>
    <property type="evidence" value="ECO:0007669"/>
    <property type="project" value="UniProtKB-KW"/>
</dbReference>
<comment type="subcellular location">
    <subcellularLocation>
        <location evidence="1">Cell inner membrane</location>
        <topology evidence="1">Single-pass membrane protein</topology>
        <orientation evidence="1">Periplasmic side</orientation>
    </subcellularLocation>
</comment>
<dbReference type="GO" id="GO:0055085">
    <property type="term" value="P:transmembrane transport"/>
    <property type="evidence" value="ECO:0007669"/>
    <property type="project" value="InterPro"/>
</dbReference>
<dbReference type="AlphaFoldDB" id="A0A1F4T7N1"/>
<evidence type="ECO:0000256" key="9">
    <source>
        <dbReference type="ARBA" id="ARBA00023136"/>
    </source>
</evidence>
<dbReference type="InterPro" id="IPR037682">
    <property type="entry name" value="TonB_C"/>
</dbReference>
<evidence type="ECO:0000256" key="7">
    <source>
        <dbReference type="ARBA" id="ARBA00022927"/>
    </source>
</evidence>
<keyword evidence="9" id="KW-0472">Membrane</keyword>
<evidence type="ECO:0000256" key="5">
    <source>
        <dbReference type="ARBA" id="ARBA00022519"/>
    </source>
</evidence>
<proteinExistence type="inferred from homology"/>
<dbReference type="SUPFAM" id="SSF74653">
    <property type="entry name" value="TolA/TonB C-terminal domain"/>
    <property type="match status" value="1"/>
</dbReference>
<dbReference type="InterPro" id="IPR051045">
    <property type="entry name" value="TonB-dependent_transducer"/>
</dbReference>
<evidence type="ECO:0000256" key="1">
    <source>
        <dbReference type="ARBA" id="ARBA00004383"/>
    </source>
</evidence>
<dbReference type="InterPro" id="IPR006260">
    <property type="entry name" value="TonB/TolA_C"/>
</dbReference>
<sequence>MKELTMARAAMFLGLGMAAAATIFVMRANLSADRVYPVFAGEEVRVARQAIVKAAPVVAAKTAAMQPAMQPIRAVPLPIIPPSVTRQVAPVYPQTALENSLEGAVLLSVYIGDNGQPWKVEVKNSSGNSAFDLAATTALWQWRFNPASQGSSALASWFEVPVKFALE</sequence>
<dbReference type="Gene3D" id="3.30.1150.10">
    <property type="match status" value="1"/>
</dbReference>
<evidence type="ECO:0000259" key="10">
    <source>
        <dbReference type="PROSITE" id="PS52015"/>
    </source>
</evidence>
<keyword evidence="8" id="KW-1133">Transmembrane helix</keyword>
<evidence type="ECO:0000256" key="8">
    <source>
        <dbReference type="ARBA" id="ARBA00022989"/>
    </source>
</evidence>
<gene>
    <name evidence="11" type="ORF">A3K49_06295</name>
</gene>
<evidence type="ECO:0000256" key="4">
    <source>
        <dbReference type="ARBA" id="ARBA00022475"/>
    </source>
</evidence>
<evidence type="ECO:0000313" key="12">
    <source>
        <dbReference type="Proteomes" id="UP000178602"/>
    </source>
</evidence>
<comment type="caution">
    <text evidence="11">The sequence shown here is derived from an EMBL/GenBank/DDBJ whole genome shotgun (WGS) entry which is preliminary data.</text>
</comment>
<dbReference type="PANTHER" id="PTHR33446">
    <property type="entry name" value="PROTEIN TONB-RELATED"/>
    <property type="match status" value="1"/>
</dbReference>
<protein>
    <recommendedName>
        <fullName evidence="10">TonB C-terminal domain-containing protein</fullName>
    </recommendedName>
</protein>
<accession>A0A1F4T7N1</accession>
<keyword evidence="6" id="KW-0812">Transmembrane</keyword>
<dbReference type="PROSITE" id="PS52015">
    <property type="entry name" value="TONB_CTD"/>
    <property type="match status" value="1"/>
</dbReference>
<comment type="similarity">
    <text evidence="2">Belongs to the TonB family.</text>
</comment>
<evidence type="ECO:0000313" key="11">
    <source>
        <dbReference type="EMBL" id="OGC28557.1"/>
    </source>
</evidence>